<dbReference type="Proteomes" id="UP000193404">
    <property type="component" value="Chromosome"/>
</dbReference>
<dbReference type="STRING" id="282676.B6F84_09690"/>
<accession>A0A1W6K139</accession>
<dbReference type="EMBL" id="CP020477">
    <property type="protein sequence ID" value="ARM76271.1"/>
    <property type="molecule type" value="Genomic_DNA"/>
</dbReference>
<protein>
    <submittedName>
        <fullName evidence="1">Uncharacterized protein</fullName>
    </submittedName>
</protein>
<dbReference type="OrthoDB" id="34414at2157"/>
<dbReference type="GeneID" id="41591196"/>
<proteinExistence type="predicted"/>
<name>A0A1W6K139_9CREN</name>
<sequence>MKLSEFLELYKLKEEDEIEIKENIQFEDIYVDIGTRVLLNDGKRKRIVDLGLLAIAYKCNKNFVNDYLDLSLSLEDIHKKYNVYTELEYIAINCENLINDKDLLEVIKKLKTYILARENNQHGL</sequence>
<evidence type="ECO:0000313" key="1">
    <source>
        <dbReference type="EMBL" id="ARM76271.1"/>
    </source>
</evidence>
<reference evidence="1 2" key="1">
    <citation type="submission" date="2017-03" db="EMBL/GenBank/DDBJ databases">
        <title>Sulfur activation and transportation mechanism of thermophilic Archaea Acidianus manzaensis YN-25.</title>
        <authorList>
            <person name="Ma Y."/>
            <person name="Yang Y."/>
            <person name="Xia J."/>
        </authorList>
    </citation>
    <scope>NUCLEOTIDE SEQUENCE [LARGE SCALE GENOMIC DNA]</scope>
    <source>
        <strain evidence="1 2">YN-25</strain>
    </source>
</reference>
<gene>
    <name evidence="1" type="ORF">B6F84_09690</name>
</gene>
<keyword evidence="2" id="KW-1185">Reference proteome</keyword>
<evidence type="ECO:0000313" key="2">
    <source>
        <dbReference type="Proteomes" id="UP000193404"/>
    </source>
</evidence>
<dbReference type="KEGG" id="aman:B6F84_09690"/>
<dbReference type="RefSeq" id="WP_148692055.1">
    <property type="nucleotide sequence ID" value="NZ_CP020477.1"/>
</dbReference>
<organism evidence="1 2">
    <name type="scientific">Acidianus manzaensis</name>
    <dbReference type="NCBI Taxonomy" id="282676"/>
    <lineage>
        <taxon>Archaea</taxon>
        <taxon>Thermoproteota</taxon>
        <taxon>Thermoprotei</taxon>
        <taxon>Sulfolobales</taxon>
        <taxon>Sulfolobaceae</taxon>
        <taxon>Acidianus</taxon>
    </lineage>
</organism>
<dbReference type="AlphaFoldDB" id="A0A1W6K139"/>